<dbReference type="PANTHER" id="PTHR11730:SF89">
    <property type="entry name" value="AMMONIUM TRANSPORTER SLL0108-RELATED"/>
    <property type="match status" value="1"/>
</dbReference>
<protein>
    <recommendedName>
        <fullName evidence="8">Ammonium transporter</fullName>
    </recommendedName>
</protein>
<gene>
    <name evidence="10" type="ORF">U473_03605</name>
</gene>
<keyword evidence="5 8" id="KW-1133">Transmembrane helix</keyword>
<dbReference type="Proteomes" id="UP000070352">
    <property type="component" value="Unassembled WGS sequence"/>
</dbReference>
<keyword evidence="6 8" id="KW-0472">Membrane</keyword>
<evidence type="ECO:0000256" key="8">
    <source>
        <dbReference type="RuleBase" id="RU362002"/>
    </source>
</evidence>
<evidence type="ECO:0000259" key="9">
    <source>
        <dbReference type="Pfam" id="PF00909"/>
    </source>
</evidence>
<feature type="domain" description="Ammonium transporter AmtB-like" evidence="9">
    <location>
        <begin position="13"/>
        <end position="399"/>
    </location>
</feature>
<dbReference type="STRING" id="1413211.U473_03605"/>
<dbReference type="NCBIfam" id="TIGR00836">
    <property type="entry name" value="amt"/>
    <property type="match status" value="1"/>
</dbReference>
<dbReference type="SUPFAM" id="SSF111352">
    <property type="entry name" value="Ammonium transporter"/>
    <property type="match status" value="1"/>
</dbReference>
<evidence type="ECO:0000256" key="3">
    <source>
        <dbReference type="ARBA" id="ARBA00022448"/>
    </source>
</evidence>
<dbReference type="Gene3D" id="1.10.3430.10">
    <property type="entry name" value="Ammonium transporter AmtB like domains"/>
    <property type="match status" value="1"/>
</dbReference>
<dbReference type="GO" id="GO:0008519">
    <property type="term" value="F:ammonium channel activity"/>
    <property type="evidence" value="ECO:0007669"/>
    <property type="project" value="InterPro"/>
</dbReference>
<dbReference type="GO" id="GO:0005886">
    <property type="term" value="C:plasma membrane"/>
    <property type="evidence" value="ECO:0007669"/>
    <property type="project" value="UniProtKB-SubCell"/>
</dbReference>
<keyword evidence="3 8" id="KW-0813">Transport</keyword>
<feature type="transmembrane region" description="Helical" evidence="8">
    <location>
        <begin position="12"/>
        <end position="35"/>
    </location>
</feature>
<dbReference type="InterPro" id="IPR029020">
    <property type="entry name" value="Ammonium/urea_transptr"/>
</dbReference>
<feature type="transmembrane region" description="Helical" evidence="8">
    <location>
        <begin position="157"/>
        <end position="178"/>
    </location>
</feature>
<dbReference type="RefSeq" id="WP_068723417.1">
    <property type="nucleotide sequence ID" value="NZ_LSKU01000001.1"/>
</dbReference>
<reference evidence="10 11" key="1">
    <citation type="submission" date="2016-02" db="EMBL/GenBank/DDBJ databases">
        <title>Draft Genome for Tepidibacillus decaturensis nov. sp. Strain Z9, an Anaerobic, Moderately Thermophilic and Heterotrophic Bacterium from Deep Subsurface of the Illinois Basin, USA.</title>
        <authorList>
            <person name="Dong Y."/>
            <person name="Chang J.Y."/>
            <person name="Sanford R."/>
            <person name="Fouke B.W."/>
        </authorList>
    </citation>
    <scope>NUCLEOTIDE SEQUENCE [LARGE SCALE GENOMIC DNA]</scope>
    <source>
        <strain evidence="10 11">Z9</strain>
    </source>
</reference>
<keyword evidence="11" id="KW-1185">Reference proteome</keyword>
<evidence type="ECO:0000256" key="2">
    <source>
        <dbReference type="ARBA" id="ARBA00005887"/>
    </source>
</evidence>
<dbReference type="FunFam" id="1.10.3430.10:FF:000008">
    <property type="entry name" value="Ammonium transporter"/>
    <property type="match status" value="1"/>
</dbReference>
<dbReference type="InterPro" id="IPR024041">
    <property type="entry name" value="NH4_transpt_AmtB-like_dom"/>
</dbReference>
<feature type="transmembrane region" description="Helical" evidence="8">
    <location>
        <begin position="315"/>
        <end position="334"/>
    </location>
</feature>
<dbReference type="InterPro" id="IPR001905">
    <property type="entry name" value="Ammonium_transpt"/>
</dbReference>
<name>A0A135L2X8_9BACI</name>
<feature type="transmembrane region" description="Helical" evidence="8">
    <location>
        <begin position="346"/>
        <end position="369"/>
    </location>
</feature>
<evidence type="ECO:0000256" key="5">
    <source>
        <dbReference type="ARBA" id="ARBA00022989"/>
    </source>
</evidence>
<feature type="transmembrane region" description="Helical" evidence="8">
    <location>
        <begin position="286"/>
        <end position="303"/>
    </location>
</feature>
<feature type="transmembrane region" description="Helical" evidence="8">
    <location>
        <begin position="89"/>
        <end position="111"/>
    </location>
</feature>
<organism evidence="10 11">
    <name type="scientific">Tepidibacillus decaturensis</name>
    <dbReference type="NCBI Taxonomy" id="1413211"/>
    <lineage>
        <taxon>Bacteria</taxon>
        <taxon>Bacillati</taxon>
        <taxon>Bacillota</taxon>
        <taxon>Bacilli</taxon>
        <taxon>Bacillales</taxon>
        <taxon>Bacillaceae</taxon>
        <taxon>Tepidibacillus</taxon>
    </lineage>
</organism>
<dbReference type="EMBL" id="LSKU01000001">
    <property type="protein sequence ID" value="KXG43203.1"/>
    <property type="molecule type" value="Genomic_DNA"/>
</dbReference>
<dbReference type="OrthoDB" id="9814202at2"/>
<comment type="caution">
    <text evidence="10">The sequence shown here is derived from an EMBL/GenBank/DDBJ whole genome shotgun (WGS) entry which is preliminary data.</text>
</comment>
<dbReference type="PANTHER" id="PTHR11730">
    <property type="entry name" value="AMMONIUM TRANSPORTER"/>
    <property type="match status" value="1"/>
</dbReference>
<feature type="transmembrane region" description="Helical" evidence="8">
    <location>
        <begin position="261"/>
        <end position="280"/>
    </location>
</feature>
<evidence type="ECO:0000256" key="7">
    <source>
        <dbReference type="ARBA" id="ARBA00023177"/>
    </source>
</evidence>
<proteinExistence type="inferred from homology"/>
<sequence>MENLTISLDTLLVFISTTLVLIMHAGFIMVEVGFNRAKNALNITMKNFLTIALGPLAFYLIGFGLTFGEDFNGFLGTTGFLMKNISVDLSIPLAAFFSFQAVFAATSATIVSGAVAERIKFSAYVMFSVLLVAIVYPIVGHWAWGGGWLSKLGFIDFAGSTVVHSVGGWAALVGASILGPRIGKYEDDKVHAIPGHNIPLGALGVIILWFGWFGFNTGSALTASDARIPDIFTVTLLGASAAVLATMIFTSIRYKKVDVSLTLNAALIGLVSITAGAASFSPLGSVIVGVISGIILVFAVEFLDYVKIDDPVGAFPVHGIGGIFGTLAVGLFATDGGLFYGGGFKLLAVQALGVTTVALWTISTSFIIFKVIEKTIGLRVSEQVEKEGLDITEHGSYAYSTLFLRDQIPVINNK</sequence>
<dbReference type="Pfam" id="PF00909">
    <property type="entry name" value="Ammonium_transp"/>
    <property type="match status" value="1"/>
</dbReference>
<dbReference type="AlphaFoldDB" id="A0A135L2X8"/>
<keyword evidence="7 8" id="KW-0924">Ammonia transport</keyword>
<evidence type="ECO:0000256" key="4">
    <source>
        <dbReference type="ARBA" id="ARBA00022692"/>
    </source>
</evidence>
<dbReference type="GO" id="GO:0097272">
    <property type="term" value="P:ammonium homeostasis"/>
    <property type="evidence" value="ECO:0007669"/>
    <property type="project" value="TreeGrafter"/>
</dbReference>
<evidence type="ECO:0000313" key="10">
    <source>
        <dbReference type="EMBL" id="KXG43203.1"/>
    </source>
</evidence>
<comment type="subcellular location">
    <subcellularLocation>
        <location evidence="8">Cell membrane</location>
        <topology evidence="8">Multi-pass membrane protein</topology>
    </subcellularLocation>
    <subcellularLocation>
        <location evidence="1">Membrane</location>
        <topology evidence="1">Multi-pass membrane protein</topology>
    </subcellularLocation>
</comment>
<feature type="transmembrane region" description="Helical" evidence="8">
    <location>
        <begin position="198"/>
        <end position="215"/>
    </location>
</feature>
<keyword evidence="4 8" id="KW-0812">Transmembrane</keyword>
<evidence type="ECO:0000256" key="1">
    <source>
        <dbReference type="ARBA" id="ARBA00004141"/>
    </source>
</evidence>
<evidence type="ECO:0000256" key="6">
    <source>
        <dbReference type="ARBA" id="ARBA00023136"/>
    </source>
</evidence>
<accession>A0A135L2X8</accession>
<feature type="transmembrane region" description="Helical" evidence="8">
    <location>
        <begin position="231"/>
        <end position="249"/>
    </location>
</feature>
<comment type="similarity">
    <text evidence="2 8">Belongs to the ammonia transporter channel (TC 1.A.11.2) family.</text>
</comment>
<feature type="transmembrane region" description="Helical" evidence="8">
    <location>
        <begin position="123"/>
        <end position="145"/>
    </location>
</feature>
<feature type="transmembrane region" description="Helical" evidence="8">
    <location>
        <begin position="47"/>
        <end position="69"/>
    </location>
</feature>
<evidence type="ECO:0000313" key="11">
    <source>
        <dbReference type="Proteomes" id="UP000070352"/>
    </source>
</evidence>